<comment type="caution">
    <text evidence="2">The sequence shown here is derived from an EMBL/GenBank/DDBJ whole genome shotgun (WGS) entry which is preliminary data.</text>
</comment>
<dbReference type="GO" id="GO:0007172">
    <property type="term" value="P:signal complex assembly"/>
    <property type="evidence" value="ECO:0007669"/>
    <property type="project" value="InterPro"/>
</dbReference>
<reference evidence="2 3" key="1">
    <citation type="submission" date="2017-03" db="EMBL/GenBank/DDBJ databases">
        <title>Genome Survey of Euroglyphus maynei.</title>
        <authorList>
            <person name="Arlian L.G."/>
            <person name="Morgan M.S."/>
            <person name="Rider S.D."/>
        </authorList>
    </citation>
    <scope>NUCLEOTIDE SEQUENCE [LARGE SCALE GENOMIC DNA]</scope>
    <source>
        <strain evidence="2">Arlian Lab</strain>
        <tissue evidence="2">Whole body</tissue>
    </source>
</reference>
<dbReference type="Pfam" id="PF03623">
    <property type="entry name" value="Focal_AT"/>
    <property type="match status" value="1"/>
</dbReference>
<organism evidence="2 3">
    <name type="scientific">Euroglyphus maynei</name>
    <name type="common">Mayne's house dust mite</name>
    <dbReference type="NCBI Taxonomy" id="6958"/>
    <lineage>
        <taxon>Eukaryota</taxon>
        <taxon>Metazoa</taxon>
        <taxon>Ecdysozoa</taxon>
        <taxon>Arthropoda</taxon>
        <taxon>Chelicerata</taxon>
        <taxon>Arachnida</taxon>
        <taxon>Acari</taxon>
        <taxon>Acariformes</taxon>
        <taxon>Sarcoptiformes</taxon>
        <taxon>Astigmata</taxon>
        <taxon>Psoroptidia</taxon>
        <taxon>Analgoidea</taxon>
        <taxon>Pyroglyphidae</taxon>
        <taxon>Pyroglyphinae</taxon>
        <taxon>Euroglyphus</taxon>
    </lineage>
</organism>
<dbReference type="Gene3D" id="1.20.120.330">
    <property type="entry name" value="Nucleotidyltransferases domain 2"/>
    <property type="match status" value="1"/>
</dbReference>
<protein>
    <recommendedName>
        <fullName evidence="1">Focal AT domain-containing protein</fullName>
    </recommendedName>
</protein>
<sequence>MNEHCHHHIILAQKKLSTDMNDLVESMKKAIMYSDTPMEGAYKQNMLEASYILVIDSKNLMDTVDEIRLRINND</sequence>
<dbReference type="GO" id="GO:0005925">
    <property type="term" value="C:focal adhesion"/>
    <property type="evidence" value="ECO:0007669"/>
    <property type="project" value="InterPro"/>
</dbReference>
<evidence type="ECO:0000313" key="2">
    <source>
        <dbReference type="EMBL" id="OTF72469.1"/>
    </source>
</evidence>
<evidence type="ECO:0000259" key="1">
    <source>
        <dbReference type="Pfam" id="PF03623"/>
    </source>
</evidence>
<feature type="domain" description="Focal AT" evidence="1">
    <location>
        <begin position="3"/>
        <end position="72"/>
    </location>
</feature>
<keyword evidence="3" id="KW-1185">Reference proteome</keyword>
<name>A0A1Y3AVG1_EURMA</name>
<accession>A0A1Y3AVG1</accession>
<dbReference type="GO" id="GO:0004713">
    <property type="term" value="F:protein tyrosine kinase activity"/>
    <property type="evidence" value="ECO:0007669"/>
    <property type="project" value="InterPro"/>
</dbReference>
<dbReference type="InterPro" id="IPR036137">
    <property type="entry name" value="Focal_adhe_kin_target_dom_sf"/>
</dbReference>
<proteinExistence type="predicted"/>
<dbReference type="Proteomes" id="UP000194236">
    <property type="component" value="Unassembled WGS sequence"/>
</dbReference>
<dbReference type="AlphaFoldDB" id="A0A1Y3AVG1"/>
<dbReference type="InterPro" id="IPR005189">
    <property type="entry name" value="Focal_adhesion_kin_target_dom"/>
</dbReference>
<dbReference type="OrthoDB" id="6427833at2759"/>
<dbReference type="EMBL" id="MUJZ01055991">
    <property type="protein sequence ID" value="OTF72469.1"/>
    <property type="molecule type" value="Genomic_DNA"/>
</dbReference>
<gene>
    <name evidence="2" type="ORF">BLA29_009279</name>
</gene>
<evidence type="ECO:0000313" key="3">
    <source>
        <dbReference type="Proteomes" id="UP000194236"/>
    </source>
</evidence>
<dbReference type="SUPFAM" id="SSF68993">
    <property type="entry name" value="FAT domain of focal adhesion kinase"/>
    <property type="match status" value="1"/>
</dbReference>